<keyword evidence="2" id="KW-0378">Hydrolase</keyword>
<dbReference type="Gene3D" id="3.40.50.10190">
    <property type="entry name" value="BRCT domain"/>
    <property type="match status" value="1"/>
</dbReference>
<dbReference type="EMBL" id="NNRK01000025">
    <property type="protein sequence ID" value="OYR15539.1"/>
    <property type="molecule type" value="Genomic_DNA"/>
</dbReference>
<dbReference type="SUPFAM" id="SSF53098">
    <property type="entry name" value="Ribonuclease H-like"/>
    <property type="match status" value="1"/>
</dbReference>
<dbReference type="InterPro" id="IPR036397">
    <property type="entry name" value="RNaseH_sf"/>
</dbReference>
<dbReference type="SMART" id="SM00479">
    <property type="entry name" value="EXOIII"/>
    <property type="match status" value="1"/>
</dbReference>
<proteinExistence type="predicted"/>
<dbReference type="CDD" id="cd17748">
    <property type="entry name" value="BRCT_DNA_ligase_like"/>
    <property type="match status" value="1"/>
</dbReference>
<dbReference type="Gene3D" id="3.30.420.10">
    <property type="entry name" value="Ribonuclease H-like superfamily/Ribonuclease H"/>
    <property type="match status" value="1"/>
</dbReference>
<dbReference type="GO" id="GO:0008408">
    <property type="term" value="F:3'-5' exonuclease activity"/>
    <property type="evidence" value="ECO:0007669"/>
    <property type="project" value="TreeGrafter"/>
</dbReference>
<keyword evidence="2" id="KW-0269">Exonuclease</keyword>
<organism evidence="2 3">
    <name type="scientific">Brucella rhizosphaerae</name>
    <dbReference type="NCBI Taxonomy" id="571254"/>
    <lineage>
        <taxon>Bacteria</taxon>
        <taxon>Pseudomonadati</taxon>
        <taxon>Pseudomonadota</taxon>
        <taxon>Alphaproteobacteria</taxon>
        <taxon>Hyphomicrobiales</taxon>
        <taxon>Brucellaceae</taxon>
        <taxon>Brucella/Ochrobactrum group</taxon>
        <taxon>Brucella</taxon>
    </lineage>
</organism>
<feature type="domain" description="Exonuclease" evidence="1">
    <location>
        <begin position="2"/>
        <end position="166"/>
    </location>
</feature>
<dbReference type="CDD" id="cd06130">
    <property type="entry name" value="DNA_pol_III_epsilon_like"/>
    <property type="match status" value="1"/>
</dbReference>
<dbReference type="GO" id="GO:0005829">
    <property type="term" value="C:cytosol"/>
    <property type="evidence" value="ECO:0007669"/>
    <property type="project" value="TreeGrafter"/>
</dbReference>
<accession>A0A256FL45</accession>
<name>A0A256FL45_9HYPH</name>
<evidence type="ECO:0000259" key="1">
    <source>
        <dbReference type="SMART" id="SM00479"/>
    </source>
</evidence>
<gene>
    <name evidence="2" type="ORF">CEV32_4815</name>
</gene>
<dbReference type="PANTHER" id="PTHR30231">
    <property type="entry name" value="DNA POLYMERASE III SUBUNIT EPSILON"/>
    <property type="match status" value="1"/>
</dbReference>
<keyword evidence="2" id="KW-0540">Nuclease</keyword>
<comment type="caution">
    <text evidence="2">The sequence shown here is derived from an EMBL/GenBank/DDBJ whole genome shotgun (WGS) entry which is preliminary data.</text>
</comment>
<reference evidence="2 3" key="1">
    <citation type="submission" date="2017-07" db="EMBL/GenBank/DDBJ databases">
        <title>Phylogenetic study on the rhizospheric bacterium Ochrobactrum sp. A44.</title>
        <authorList>
            <person name="Krzyzanowska D.M."/>
            <person name="Ossowicki A."/>
            <person name="Rajewska M."/>
            <person name="Maciag T."/>
            <person name="Kaczynski Z."/>
            <person name="Czerwicka M."/>
            <person name="Jafra S."/>
        </authorList>
    </citation>
    <scope>NUCLEOTIDE SEQUENCE [LARGE SCALE GENOMIC DNA]</scope>
    <source>
        <strain evidence="2 3">PR17</strain>
    </source>
</reference>
<evidence type="ECO:0000313" key="3">
    <source>
        <dbReference type="Proteomes" id="UP000216345"/>
    </source>
</evidence>
<dbReference type="InterPro" id="IPR036420">
    <property type="entry name" value="BRCT_dom_sf"/>
</dbReference>
<dbReference type="InterPro" id="IPR013520">
    <property type="entry name" value="Ribonucl_H"/>
</dbReference>
<keyword evidence="3" id="KW-1185">Reference proteome</keyword>
<dbReference type="AlphaFoldDB" id="A0A256FL45"/>
<dbReference type="Pfam" id="PF00929">
    <property type="entry name" value="RNase_T"/>
    <property type="match status" value="1"/>
</dbReference>
<evidence type="ECO:0000313" key="2">
    <source>
        <dbReference type="EMBL" id="OYR15539.1"/>
    </source>
</evidence>
<protein>
    <submittedName>
        <fullName evidence="2">Exonuclease family protein</fullName>
    </submittedName>
</protein>
<dbReference type="Proteomes" id="UP000216345">
    <property type="component" value="Unassembled WGS sequence"/>
</dbReference>
<sequence length="334" mass="37628">MNYFVIDVETANADYASICQIGLVEVKNGEVVGRESHLINPDDYFDSFNVSIHGISEDNVRDSPPFSDIYASVLPKLRDAIVVHHGPFDRVAFNRSYEKYGLDPLDVQWLDNQRVVRRTWEEFASSGYALKNLARHFKINFNHHDALEDALTTQKIFNLALEKSGVSAADWITLANHRNNFFDQGRALGQGNQSGPFFGETIVFTGSLRVGRVEASEIAKRLGFNVEAGVTKRTTVLCAGVHDRTRTGGYDKSSKHRKSEELKLKGQDIRILSEDDFWAIVPAQIRPNLLPVRSNVTRETQSASSDLSFEISLDSFFTEEELSELLAELENYPH</sequence>
<dbReference type="SUPFAM" id="SSF52113">
    <property type="entry name" value="BRCT domain"/>
    <property type="match status" value="1"/>
</dbReference>
<dbReference type="InterPro" id="IPR012337">
    <property type="entry name" value="RNaseH-like_sf"/>
</dbReference>
<dbReference type="RefSeq" id="WP_208620825.1">
    <property type="nucleotide sequence ID" value="NZ_JBHEEL010000009.1"/>
</dbReference>
<dbReference type="GO" id="GO:0006259">
    <property type="term" value="P:DNA metabolic process"/>
    <property type="evidence" value="ECO:0007669"/>
    <property type="project" value="UniProtKB-ARBA"/>
</dbReference>
<dbReference type="GO" id="GO:0003676">
    <property type="term" value="F:nucleic acid binding"/>
    <property type="evidence" value="ECO:0007669"/>
    <property type="project" value="InterPro"/>
</dbReference>
<dbReference type="PANTHER" id="PTHR30231:SF42">
    <property type="entry name" value="EXONUCLEASE"/>
    <property type="match status" value="1"/>
</dbReference>